<evidence type="ECO:0000313" key="4">
    <source>
        <dbReference type="Proteomes" id="UP000259221"/>
    </source>
</evidence>
<sequence>MLKNILQRRIFRKIISRDCGTVTAEFAVVLPCAVVITLALLGLGRAVICTMNCHDAAMQVAYYMVTHRNDSAASSIVEQIAGPGASVQISRGGNTVNIVVKCPLIPDPLHILPAMVESHVNQVLA</sequence>
<organism evidence="3 4">
    <name type="scientific">Gardnerella vaginalis</name>
    <dbReference type="NCBI Taxonomy" id="2702"/>
    <lineage>
        <taxon>Bacteria</taxon>
        <taxon>Bacillati</taxon>
        <taxon>Actinomycetota</taxon>
        <taxon>Actinomycetes</taxon>
        <taxon>Bifidobacteriales</taxon>
        <taxon>Bifidobacteriaceae</taxon>
        <taxon>Gardnerella</taxon>
    </lineage>
</organism>
<dbReference type="Proteomes" id="UP000259221">
    <property type="component" value="Unassembled WGS sequence"/>
</dbReference>
<dbReference type="AlphaFoldDB" id="A0A3E1J0L7"/>
<proteinExistence type="predicted"/>
<dbReference type="RefSeq" id="WP_430886651.1">
    <property type="nucleotide sequence ID" value="NZ_LRTV01000006.1"/>
</dbReference>
<gene>
    <name evidence="3" type="ORF">AXE77_02975</name>
</gene>
<keyword evidence="1" id="KW-0472">Membrane</keyword>
<name>A0A3E1J0L7_GARVA</name>
<dbReference type="Pfam" id="PF07811">
    <property type="entry name" value="TadE"/>
    <property type="match status" value="1"/>
</dbReference>
<dbReference type="InterPro" id="IPR049790">
    <property type="entry name" value="Rv3655c/TadE"/>
</dbReference>
<evidence type="ECO:0000256" key="1">
    <source>
        <dbReference type="SAM" id="Phobius"/>
    </source>
</evidence>
<feature type="domain" description="TadE-like" evidence="2">
    <location>
        <begin position="20"/>
        <end position="61"/>
    </location>
</feature>
<comment type="caution">
    <text evidence="3">The sequence shown here is derived from an EMBL/GenBank/DDBJ whole genome shotgun (WGS) entry which is preliminary data.</text>
</comment>
<dbReference type="NCBIfam" id="NF041390">
    <property type="entry name" value="TadE_Rv3655c"/>
    <property type="match status" value="1"/>
</dbReference>
<evidence type="ECO:0000259" key="2">
    <source>
        <dbReference type="Pfam" id="PF07811"/>
    </source>
</evidence>
<keyword evidence="1" id="KW-1133">Transmembrane helix</keyword>
<dbReference type="InterPro" id="IPR012495">
    <property type="entry name" value="TadE-like_dom"/>
</dbReference>
<evidence type="ECO:0000313" key="3">
    <source>
        <dbReference type="EMBL" id="RFD79728.1"/>
    </source>
</evidence>
<dbReference type="EMBL" id="LRTV01000006">
    <property type="protein sequence ID" value="RFD79728.1"/>
    <property type="molecule type" value="Genomic_DNA"/>
</dbReference>
<accession>A0A3E1J0L7</accession>
<feature type="transmembrane region" description="Helical" evidence="1">
    <location>
        <begin position="21"/>
        <end position="43"/>
    </location>
</feature>
<reference evidence="3 4" key="1">
    <citation type="submission" date="2016-02" db="EMBL/GenBank/DDBJ databases">
        <authorList>
            <person name="Alioto T."/>
            <person name="Alioto T."/>
        </authorList>
    </citation>
    <scope>NUCLEOTIDE SEQUENCE [LARGE SCALE GENOMIC DNA]</scope>
    <source>
        <strain evidence="3 4">NR010</strain>
    </source>
</reference>
<protein>
    <submittedName>
        <fullName evidence="3">Pilus assembly protein TadG</fullName>
    </submittedName>
</protein>
<keyword evidence="1" id="KW-0812">Transmembrane</keyword>